<dbReference type="PANTHER" id="PTHR30086">
    <property type="entry name" value="ARGININE EXPORTER PROTEIN ARGO"/>
    <property type="match status" value="1"/>
</dbReference>
<evidence type="ECO:0000313" key="8">
    <source>
        <dbReference type="Proteomes" id="UP000253314"/>
    </source>
</evidence>
<feature type="transmembrane region" description="Helical" evidence="6">
    <location>
        <begin position="72"/>
        <end position="92"/>
    </location>
</feature>
<dbReference type="Proteomes" id="UP000253314">
    <property type="component" value="Unassembled WGS sequence"/>
</dbReference>
<evidence type="ECO:0000256" key="4">
    <source>
        <dbReference type="ARBA" id="ARBA00022989"/>
    </source>
</evidence>
<evidence type="ECO:0000313" key="7">
    <source>
        <dbReference type="EMBL" id="RBW71005.1"/>
    </source>
</evidence>
<dbReference type="GO" id="GO:0015171">
    <property type="term" value="F:amino acid transmembrane transporter activity"/>
    <property type="evidence" value="ECO:0007669"/>
    <property type="project" value="TreeGrafter"/>
</dbReference>
<keyword evidence="3 6" id="KW-0812">Transmembrane</keyword>
<dbReference type="PANTHER" id="PTHR30086:SF6">
    <property type="entry name" value="AMINO ACID EFFLUX PROTEIN YCGF-RELATED"/>
    <property type="match status" value="1"/>
</dbReference>
<keyword evidence="5 6" id="KW-0472">Membrane</keyword>
<gene>
    <name evidence="7" type="ORF">DS031_03155</name>
</gene>
<evidence type="ECO:0000256" key="6">
    <source>
        <dbReference type="SAM" id="Phobius"/>
    </source>
</evidence>
<dbReference type="EMBL" id="QOCW01000002">
    <property type="protein sequence ID" value="RBW71005.1"/>
    <property type="molecule type" value="Genomic_DNA"/>
</dbReference>
<evidence type="ECO:0000256" key="5">
    <source>
        <dbReference type="ARBA" id="ARBA00023136"/>
    </source>
</evidence>
<dbReference type="InterPro" id="IPR001123">
    <property type="entry name" value="LeuE-type"/>
</dbReference>
<keyword evidence="8" id="KW-1185">Reference proteome</keyword>
<accession>A0A366Y0W1</accession>
<comment type="caution">
    <text evidence="7">The sequence shown here is derived from an EMBL/GenBank/DDBJ whole genome shotgun (WGS) entry which is preliminary data.</text>
</comment>
<proteinExistence type="predicted"/>
<dbReference type="OrthoDB" id="7874789at2"/>
<keyword evidence="2" id="KW-1003">Cell membrane</keyword>
<feature type="transmembrane region" description="Helical" evidence="6">
    <location>
        <begin position="148"/>
        <end position="166"/>
    </location>
</feature>
<feature type="transmembrane region" description="Helical" evidence="6">
    <location>
        <begin position="186"/>
        <end position="209"/>
    </location>
</feature>
<dbReference type="Pfam" id="PF01810">
    <property type="entry name" value="LysE"/>
    <property type="match status" value="1"/>
</dbReference>
<evidence type="ECO:0000256" key="3">
    <source>
        <dbReference type="ARBA" id="ARBA00022692"/>
    </source>
</evidence>
<organism evidence="7 8">
    <name type="scientific">Bacillus taeanensis</name>
    <dbReference type="NCBI Taxonomy" id="273032"/>
    <lineage>
        <taxon>Bacteria</taxon>
        <taxon>Bacillati</taxon>
        <taxon>Bacillota</taxon>
        <taxon>Bacilli</taxon>
        <taxon>Bacillales</taxon>
        <taxon>Bacillaceae</taxon>
        <taxon>Bacillus</taxon>
    </lineage>
</organism>
<sequence length="215" mass="24333">MVIVIIKQIVLGLSLAAPVGPINIEMIKRGMFQGFWSSWLIGIGAMTADFLFMLLVYLGFGRFLLEPLIQLLMYSFGFVFLTYLAMVTFQSAKIKSTFQEDFSRTSFGQSFRVGFFIALANPINIVFWFGVYGSALSEIASQVEVTKALLYSLCIFIGIILWNLNIAFTSHFSRNICSQRWMEKMIYCAGILLLGYGIYFGYNAFLLLIEIRASL</sequence>
<name>A0A366Y0W1_9BACI</name>
<reference evidence="7 8" key="1">
    <citation type="submission" date="2018-07" db="EMBL/GenBank/DDBJ databases">
        <title>Lottiidibacillus patelloidae gen. nov., sp. nov., isolated from the intestinal tract of a marine limpet and the reclassification of B. taeanensis BH030017T, B. algicola KMM 3737T and B. hwajinpoensis SW-72T as genus Lottiidibacillus.</title>
        <authorList>
            <person name="Liu R."/>
            <person name="Huang Z."/>
        </authorList>
    </citation>
    <scope>NUCLEOTIDE SEQUENCE [LARGE SCALE GENOMIC DNA]</scope>
    <source>
        <strain evidence="7 8">BH030017</strain>
    </source>
</reference>
<dbReference type="AlphaFoldDB" id="A0A366Y0W1"/>
<evidence type="ECO:0000256" key="2">
    <source>
        <dbReference type="ARBA" id="ARBA00022475"/>
    </source>
</evidence>
<feature type="transmembrane region" description="Helical" evidence="6">
    <location>
        <begin position="113"/>
        <end position="136"/>
    </location>
</feature>
<evidence type="ECO:0000256" key="1">
    <source>
        <dbReference type="ARBA" id="ARBA00004651"/>
    </source>
</evidence>
<comment type="subcellular location">
    <subcellularLocation>
        <location evidence="1">Cell membrane</location>
        <topology evidence="1">Multi-pass membrane protein</topology>
    </subcellularLocation>
</comment>
<keyword evidence="4 6" id="KW-1133">Transmembrane helix</keyword>
<dbReference type="RefSeq" id="WP_113804485.1">
    <property type="nucleotide sequence ID" value="NZ_QOCW01000002.1"/>
</dbReference>
<protein>
    <submittedName>
        <fullName evidence="7">Amino acid transporter</fullName>
    </submittedName>
</protein>
<dbReference type="GO" id="GO:0005886">
    <property type="term" value="C:plasma membrane"/>
    <property type="evidence" value="ECO:0007669"/>
    <property type="project" value="UniProtKB-SubCell"/>
</dbReference>
<feature type="transmembrane region" description="Helical" evidence="6">
    <location>
        <begin position="36"/>
        <end position="60"/>
    </location>
</feature>